<dbReference type="Gene3D" id="3.30.70.330">
    <property type="match status" value="1"/>
</dbReference>
<feature type="region of interest" description="Disordered" evidence="1">
    <location>
        <begin position="51"/>
        <end position="70"/>
    </location>
</feature>
<comment type="caution">
    <text evidence="2">The sequence shown here is derived from an EMBL/GenBank/DDBJ whole genome shotgun (WGS) entry which is preliminary data.</text>
</comment>
<dbReference type="GO" id="GO:0003676">
    <property type="term" value="F:nucleic acid binding"/>
    <property type="evidence" value="ECO:0007669"/>
    <property type="project" value="InterPro"/>
</dbReference>
<dbReference type="Proteomes" id="UP000799439">
    <property type="component" value="Unassembled WGS sequence"/>
</dbReference>
<organism evidence="2 3">
    <name type="scientific">Myriangium duriaei CBS 260.36</name>
    <dbReference type="NCBI Taxonomy" id="1168546"/>
    <lineage>
        <taxon>Eukaryota</taxon>
        <taxon>Fungi</taxon>
        <taxon>Dikarya</taxon>
        <taxon>Ascomycota</taxon>
        <taxon>Pezizomycotina</taxon>
        <taxon>Dothideomycetes</taxon>
        <taxon>Dothideomycetidae</taxon>
        <taxon>Myriangiales</taxon>
        <taxon>Myriangiaceae</taxon>
        <taxon>Myriangium</taxon>
    </lineage>
</organism>
<gene>
    <name evidence="2" type="ORF">K461DRAFT_322813</name>
</gene>
<evidence type="ECO:0000313" key="3">
    <source>
        <dbReference type="Proteomes" id="UP000799439"/>
    </source>
</evidence>
<proteinExistence type="predicted"/>
<accession>A0A9P4IZ50</accession>
<dbReference type="EMBL" id="ML996089">
    <property type="protein sequence ID" value="KAF2150355.1"/>
    <property type="molecule type" value="Genomic_DNA"/>
</dbReference>
<evidence type="ECO:0008006" key="4">
    <source>
        <dbReference type="Google" id="ProtNLM"/>
    </source>
</evidence>
<evidence type="ECO:0000256" key="1">
    <source>
        <dbReference type="SAM" id="MobiDB-lite"/>
    </source>
</evidence>
<name>A0A9P4IZ50_9PEZI</name>
<keyword evidence="3" id="KW-1185">Reference proteome</keyword>
<sequence>MDRTNADLRRLSLHSNSGMISNEVGILSNNFSPSNIADDVFGPLSADSMPELSTTASSFKESHHEDLEDEWGLESPPNNLYHVLPQTEDVLIVEEPRILQDPNAPDSPAASNRSAINSDDGFSVNLASNSVQQPLPDATPDGSPGSFAAHNTIGYVAEGYTALNELLFPSRDVPMRDDETKDAATQTDLDWNDEDDGNSLMPDLFDENDAQRVLPPEGCLFGANLLTCAEDEDLKAELERLLKPYGTVFVKVRRDPTRLAIAFLQFTSQLDAMAVLAMNMRIKVFGRPLRLEQAKCERTLFCSHRSGKILHKRDYAIVRDIVSKYGAVERIWSIPTTDADFYNMPVGAWIRFRHYGSCQDAYKELHYHPLWQFELMRNHEPCYRFNPYPFSTILDQNNDTFSEARVSIMPARPPRDIGSMIVVEGLPSSTSPRQLVQLFGRFGTIRGIETPANFTFVRDSPADIPYKCCIISFADKYAGPAAWASCCRYGMSVQDASRGLWTYINVVVLYVNDHPAINDRQNLHHPFCQLRINRYHKYLRSLKHPAHAIGRRYEPGTLLQWTPTTIDFRNSFDEDQVAACAPLLGAPATDDQVDSFLLHTSDECWKDDSTGHWNATGTRTQNYGIVQGFCQRGDTARHFDAPIVYTPYGRPVHDYSGISPLR</sequence>
<feature type="region of interest" description="Disordered" evidence="1">
    <location>
        <begin position="100"/>
        <end position="126"/>
    </location>
</feature>
<protein>
    <recommendedName>
        <fullName evidence="4">RRM domain-containing protein</fullName>
    </recommendedName>
</protein>
<evidence type="ECO:0000313" key="2">
    <source>
        <dbReference type="EMBL" id="KAF2150355.1"/>
    </source>
</evidence>
<dbReference type="InterPro" id="IPR035979">
    <property type="entry name" value="RBD_domain_sf"/>
</dbReference>
<dbReference type="OrthoDB" id="410044at2759"/>
<dbReference type="CDD" id="cd00590">
    <property type="entry name" value="RRM_SF"/>
    <property type="match status" value="1"/>
</dbReference>
<reference evidence="2" key="1">
    <citation type="journal article" date="2020" name="Stud. Mycol.">
        <title>101 Dothideomycetes genomes: a test case for predicting lifestyles and emergence of pathogens.</title>
        <authorList>
            <person name="Haridas S."/>
            <person name="Albert R."/>
            <person name="Binder M."/>
            <person name="Bloem J."/>
            <person name="Labutti K."/>
            <person name="Salamov A."/>
            <person name="Andreopoulos B."/>
            <person name="Baker S."/>
            <person name="Barry K."/>
            <person name="Bills G."/>
            <person name="Bluhm B."/>
            <person name="Cannon C."/>
            <person name="Castanera R."/>
            <person name="Culley D."/>
            <person name="Daum C."/>
            <person name="Ezra D."/>
            <person name="Gonzalez J."/>
            <person name="Henrissat B."/>
            <person name="Kuo A."/>
            <person name="Liang C."/>
            <person name="Lipzen A."/>
            <person name="Lutzoni F."/>
            <person name="Magnuson J."/>
            <person name="Mondo S."/>
            <person name="Nolan M."/>
            <person name="Ohm R."/>
            <person name="Pangilinan J."/>
            <person name="Park H.-J."/>
            <person name="Ramirez L."/>
            <person name="Alfaro M."/>
            <person name="Sun H."/>
            <person name="Tritt A."/>
            <person name="Yoshinaga Y."/>
            <person name="Zwiers L.-H."/>
            <person name="Turgeon B."/>
            <person name="Goodwin S."/>
            <person name="Spatafora J."/>
            <person name="Crous P."/>
            <person name="Grigoriev I."/>
        </authorList>
    </citation>
    <scope>NUCLEOTIDE SEQUENCE</scope>
    <source>
        <strain evidence="2">CBS 260.36</strain>
    </source>
</reference>
<dbReference type="SUPFAM" id="SSF54928">
    <property type="entry name" value="RNA-binding domain, RBD"/>
    <property type="match status" value="2"/>
</dbReference>
<dbReference type="AlphaFoldDB" id="A0A9P4IZ50"/>
<dbReference type="InterPro" id="IPR012677">
    <property type="entry name" value="Nucleotide-bd_a/b_plait_sf"/>
</dbReference>